<evidence type="ECO:0000313" key="1">
    <source>
        <dbReference type="EMBL" id="KAH7857316.1"/>
    </source>
</evidence>
<gene>
    <name evidence="1" type="ORF">Vadar_011217</name>
</gene>
<organism evidence="1 2">
    <name type="scientific">Vaccinium darrowii</name>
    <dbReference type="NCBI Taxonomy" id="229202"/>
    <lineage>
        <taxon>Eukaryota</taxon>
        <taxon>Viridiplantae</taxon>
        <taxon>Streptophyta</taxon>
        <taxon>Embryophyta</taxon>
        <taxon>Tracheophyta</taxon>
        <taxon>Spermatophyta</taxon>
        <taxon>Magnoliopsida</taxon>
        <taxon>eudicotyledons</taxon>
        <taxon>Gunneridae</taxon>
        <taxon>Pentapetalae</taxon>
        <taxon>asterids</taxon>
        <taxon>Ericales</taxon>
        <taxon>Ericaceae</taxon>
        <taxon>Vaccinioideae</taxon>
        <taxon>Vaccinieae</taxon>
        <taxon>Vaccinium</taxon>
    </lineage>
</organism>
<dbReference type="EMBL" id="CM037153">
    <property type="protein sequence ID" value="KAH7857316.1"/>
    <property type="molecule type" value="Genomic_DNA"/>
</dbReference>
<dbReference type="Proteomes" id="UP000828048">
    <property type="component" value="Chromosome 3"/>
</dbReference>
<protein>
    <submittedName>
        <fullName evidence="1">Uncharacterized protein</fullName>
    </submittedName>
</protein>
<reference evidence="1 2" key="1">
    <citation type="journal article" date="2021" name="Hortic Res">
        <title>High-quality reference genome and annotation aids understanding of berry development for evergreen blueberry (Vaccinium darrowii).</title>
        <authorList>
            <person name="Yu J."/>
            <person name="Hulse-Kemp A.M."/>
            <person name="Babiker E."/>
            <person name="Staton M."/>
        </authorList>
    </citation>
    <scope>NUCLEOTIDE SEQUENCE [LARGE SCALE GENOMIC DNA]</scope>
    <source>
        <strain evidence="2">cv. NJ 8807/NJ 8810</strain>
        <tissue evidence="1">Young leaf</tissue>
    </source>
</reference>
<keyword evidence="2" id="KW-1185">Reference proteome</keyword>
<evidence type="ECO:0000313" key="2">
    <source>
        <dbReference type="Proteomes" id="UP000828048"/>
    </source>
</evidence>
<name>A0ACB7YUE5_9ERIC</name>
<accession>A0ACB7YUE5</accession>
<sequence length="392" mass="44641">MALLVFNALQTTANVLVPTMVQDSLHSAYRYLFSPDQITIVVDEYQDQHNGGMTRNQLFDAAMVYLPTKISPDTRRFKVSKIPTQRSHKIGIEPGFVVVDRFDNNVVLKWKLIRPPPAPYEQPDFLELSFNKKFKARVLDGYLQFVMKESMDIVNNMEKVVKIQGGSSGNDNGGGSVNLEHPVTFDKLAMDPELKKEIIDDLDRDLRKIVVSTTSRTIIVIEDIDCDLDMQVRRKRLPPRYPYDQSSEVTLSGLLNFIDGLWSSCGDERIIVFTTNYKDELDPALLRPGRMDVEIHMSYCTGQGFRILASNYLNIHGDHKLFGEIEDLIAKVEVTPAEVSEQLLRSEDADIALEGVVNFLKRKMEANETEVRKRKRSKIGNGSRKGCLRRKK</sequence>
<proteinExistence type="predicted"/>
<comment type="caution">
    <text evidence="1">The sequence shown here is derived from an EMBL/GenBank/DDBJ whole genome shotgun (WGS) entry which is preliminary data.</text>
</comment>